<dbReference type="GO" id="GO:0003677">
    <property type="term" value="F:DNA binding"/>
    <property type="evidence" value="ECO:0007669"/>
    <property type="project" value="InterPro"/>
</dbReference>
<dbReference type="Pfam" id="PF02914">
    <property type="entry name" value="DDE_2"/>
    <property type="match status" value="1"/>
</dbReference>
<gene>
    <name evidence="2" type="ordered locus">Spico_0833</name>
</gene>
<evidence type="ECO:0000313" key="2">
    <source>
        <dbReference type="EMBL" id="AEC02057.1"/>
    </source>
</evidence>
<accession>F4GHU4</accession>
<dbReference type="EMBL" id="CP002659">
    <property type="protein sequence ID" value="AEC02057.1"/>
    <property type="molecule type" value="Genomic_DNA"/>
</dbReference>
<organism evidence="2 3">
    <name type="scientific">Parasphaerochaeta coccoides (strain ATCC BAA-1237 / DSM 17374 / SPN1)</name>
    <name type="common">Sphaerochaeta coccoides</name>
    <dbReference type="NCBI Taxonomy" id="760011"/>
    <lineage>
        <taxon>Bacteria</taxon>
        <taxon>Pseudomonadati</taxon>
        <taxon>Spirochaetota</taxon>
        <taxon>Spirochaetia</taxon>
        <taxon>Spirochaetales</taxon>
        <taxon>Sphaerochaetaceae</taxon>
        <taxon>Parasphaerochaeta</taxon>
    </lineage>
</organism>
<dbReference type="InterPro" id="IPR004189">
    <property type="entry name" value="Phage_Mu_transposase"/>
</dbReference>
<dbReference type="KEGG" id="scc:Spico_0833"/>
<dbReference type="GO" id="GO:0004803">
    <property type="term" value="F:transposase activity"/>
    <property type="evidence" value="ECO:0007669"/>
    <property type="project" value="InterPro"/>
</dbReference>
<feature type="domain" description="Bacteriophage Mu transposase" evidence="1">
    <location>
        <begin position="237"/>
        <end position="335"/>
    </location>
</feature>
<dbReference type="Gene3D" id="3.30.420.10">
    <property type="entry name" value="Ribonuclease H-like superfamily/Ribonuclease H"/>
    <property type="match status" value="1"/>
</dbReference>
<dbReference type="GO" id="GO:0006313">
    <property type="term" value="P:DNA transposition"/>
    <property type="evidence" value="ECO:0007669"/>
    <property type="project" value="InterPro"/>
</dbReference>
<dbReference type="Proteomes" id="UP000007939">
    <property type="component" value="Chromosome"/>
</dbReference>
<dbReference type="HOGENOM" id="CLU_393752_0_0_12"/>
<dbReference type="AlphaFoldDB" id="F4GHU4"/>
<reference evidence="3" key="1">
    <citation type="submission" date="2011-04" db="EMBL/GenBank/DDBJ databases">
        <title>The complete genome of Spirochaeta coccoides DSM 17374.</title>
        <authorList>
            <person name="Lucas S."/>
            <person name="Copeland A."/>
            <person name="Lapidus A."/>
            <person name="Bruce D."/>
            <person name="Goodwin L."/>
            <person name="Pitluck S."/>
            <person name="Peters L."/>
            <person name="Kyrpides N."/>
            <person name="Mavromatis K."/>
            <person name="Pagani I."/>
            <person name="Ivanova N."/>
            <person name="Ovchinnikova G."/>
            <person name="Lu M."/>
            <person name="Detter J.C."/>
            <person name="Tapia R."/>
            <person name="Han C."/>
            <person name="Land M."/>
            <person name="Hauser L."/>
            <person name="Markowitz V."/>
            <person name="Cheng J.-F."/>
            <person name="Hugenholtz P."/>
            <person name="Woyke T."/>
            <person name="Wu D."/>
            <person name="Spring S."/>
            <person name="Schroeder M."/>
            <person name="Brambilla E."/>
            <person name="Klenk H.-P."/>
            <person name="Eisen J.A."/>
        </authorList>
    </citation>
    <scope>NUCLEOTIDE SEQUENCE [LARGE SCALE GENOMIC DNA]</scope>
    <source>
        <strain evidence="3">ATCC BAA-1237 / DSM 17374 / SPN1</strain>
    </source>
</reference>
<dbReference type="SUPFAM" id="SSF53098">
    <property type="entry name" value="Ribonuclease H-like"/>
    <property type="match status" value="1"/>
</dbReference>
<dbReference type="STRING" id="760011.Spico_0833"/>
<keyword evidence="3" id="KW-1185">Reference proteome</keyword>
<evidence type="ECO:0000313" key="3">
    <source>
        <dbReference type="Proteomes" id="UP000007939"/>
    </source>
</evidence>
<dbReference type="InterPro" id="IPR012337">
    <property type="entry name" value="RNaseH-like_sf"/>
</dbReference>
<proteinExistence type="predicted"/>
<dbReference type="InterPro" id="IPR036397">
    <property type="entry name" value="RNaseH_sf"/>
</dbReference>
<reference evidence="2 3" key="2">
    <citation type="journal article" date="2012" name="Stand. Genomic Sci.">
        <title>Complete genome sequence of the termite hindgut bacterium Spirochaeta coccoides type strain (SPN1(T)), reclassification in the genus Sphaerochaeta as Sphaerochaeta coccoides comb. nov. and emendations of the family Spirochaetaceae and the genus Sphaerochaeta.</title>
        <authorList>
            <person name="Abt B."/>
            <person name="Han C."/>
            <person name="Scheuner C."/>
            <person name="Lu M."/>
            <person name="Lapidus A."/>
            <person name="Nolan M."/>
            <person name="Lucas S."/>
            <person name="Hammon N."/>
            <person name="Deshpande S."/>
            <person name="Cheng J.F."/>
            <person name="Tapia R."/>
            <person name="Goodwin L.A."/>
            <person name="Pitluck S."/>
            <person name="Liolios K."/>
            <person name="Pagani I."/>
            <person name="Ivanova N."/>
            <person name="Mavromatis K."/>
            <person name="Mikhailova N."/>
            <person name="Huntemann M."/>
            <person name="Pati A."/>
            <person name="Chen A."/>
            <person name="Palaniappan K."/>
            <person name="Land M."/>
            <person name="Hauser L."/>
            <person name="Brambilla E.M."/>
            <person name="Rohde M."/>
            <person name="Spring S."/>
            <person name="Gronow S."/>
            <person name="Goker M."/>
            <person name="Woyke T."/>
            <person name="Bristow J."/>
            <person name="Eisen J.A."/>
            <person name="Markowitz V."/>
            <person name="Hugenholtz P."/>
            <person name="Kyrpides N.C."/>
            <person name="Klenk H.P."/>
            <person name="Detter J.C."/>
        </authorList>
    </citation>
    <scope>NUCLEOTIDE SEQUENCE [LARGE SCALE GENOMIC DNA]</scope>
    <source>
        <strain evidence="3">ATCC BAA-1237 / DSM 17374 / SPN1</strain>
    </source>
</reference>
<dbReference type="eggNOG" id="COG2801">
    <property type="taxonomic scope" value="Bacteria"/>
</dbReference>
<dbReference type="GO" id="GO:0015074">
    <property type="term" value="P:DNA integration"/>
    <property type="evidence" value="ECO:0007669"/>
    <property type="project" value="InterPro"/>
</dbReference>
<dbReference type="RefSeq" id="WP_013739453.1">
    <property type="nucleotide sequence ID" value="NC_015436.1"/>
</dbReference>
<protein>
    <recommendedName>
        <fullName evidence="1">Bacteriophage Mu transposase domain-containing protein</fullName>
    </recommendedName>
</protein>
<sequence>MWTDAKTIAHAVGLTVRTVQLRAKKEFQIRKKDGKSIEIYVPSLPPDWQTKLAKAGAIVPVSQMLSSLTPSAQVIVQSKLSLGKLTDTQRKRLAIATQFKQKPTGMKKAEWVRSLASLHDVSETSVYRIAKEAETGILLDKSQGLNRTSAFDPEASAYIKGYWLQAIREVGECSKQTAWKALQLKAVQEGWKIGSRSSAFNLLGKVDHLLVAYARGGNRALDNYFYITRDADALLPFQIVIGDQHIFDWWVADYEAGEIRRPQCYLWLDMCTKLIYGIAFDKTYSSDTVKESLRLGLYRFGAFDCTYNDNGSSECSKAINSIIDDLLQLQMNAADMSDLYKTPEGIFVVTNEDGDVLDTARSPEEWRRKHRRIFANVRNAKAKDIERFFRTLEKRLEGRMLPGRVATPGATAAVDEAERARLEKQKNHHELLTQEEFMLVVVEELQAYENNIHATLGMAPLQKLEQKFRAGWQPRFFEHEVVDLILFERVRRKVERGRVLVDGVQFIGEDLRTENGLLADVGLWRHDGKTVEIRYNKHNLDYAYAVIDNSVRPLKAVQAVEMLDDEKMVQAISQKRQQMAAVREAFKRLTAPIGGVVLKSPMGPALKRAQVIQNELPDLSNEEFKKQVEEQERMARAVVAFPVLHASRHERYQWCLDQIALGNKLSQQDCDFLQSYEASEEYKKNETYWITYKKLAGGAK</sequence>
<name>F4GHU4_PARC1</name>
<evidence type="ECO:0000259" key="1">
    <source>
        <dbReference type="Pfam" id="PF02914"/>
    </source>
</evidence>